<dbReference type="Proteomes" id="UP001158986">
    <property type="component" value="Unassembled WGS sequence"/>
</dbReference>
<gene>
    <name evidence="1" type="ORF">PBS001_LOCUS701</name>
</gene>
<dbReference type="EMBL" id="CAKLCB010000047">
    <property type="protein sequence ID" value="CAH0513918.1"/>
    <property type="molecule type" value="Genomic_DNA"/>
</dbReference>
<proteinExistence type="predicted"/>
<comment type="caution">
    <text evidence="1">The sequence shown here is derived from an EMBL/GenBank/DDBJ whole genome shotgun (WGS) entry which is preliminary data.</text>
</comment>
<protein>
    <submittedName>
        <fullName evidence="1">Uncharacterized protein</fullName>
    </submittedName>
</protein>
<name>A0ABN8CN89_9STRA</name>
<organism evidence="1 2">
    <name type="scientific">Peronospora belbahrii</name>
    <dbReference type="NCBI Taxonomy" id="622444"/>
    <lineage>
        <taxon>Eukaryota</taxon>
        <taxon>Sar</taxon>
        <taxon>Stramenopiles</taxon>
        <taxon>Oomycota</taxon>
        <taxon>Peronosporomycetes</taxon>
        <taxon>Peronosporales</taxon>
        <taxon>Peronosporaceae</taxon>
        <taxon>Peronospora</taxon>
    </lineage>
</organism>
<evidence type="ECO:0000313" key="2">
    <source>
        <dbReference type="Proteomes" id="UP001158986"/>
    </source>
</evidence>
<sequence>MVTRCQEVDATGSKTFREDKTVMVPCGSMTMFGSWALSTHADALSVSYSAALGMPPFAKKISSDDLKATQREISAEQAVVEAETLRPFLY</sequence>
<evidence type="ECO:0000313" key="1">
    <source>
        <dbReference type="EMBL" id="CAH0513918.1"/>
    </source>
</evidence>
<reference evidence="1 2" key="1">
    <citation type="submission" date="2021-11" db="EMBL/GenBank/DDBJ databases">
        <authorList>
            <person name="Islam A."/>
            <person name="Islam S."/>
            <person name="Flora M.S."/>
            <person name="Rahman M."/>
            <person name="Ziaur R.M."/>
            <person name="Epstein J.H."/>
            <person name="Hassan M."/>
            <person name="Klassen M."/>
            <person name="Woodard K."/>
            <person name="Webb A."/>
            <person name="Webby R.J."/>
            <person name="El Zowalaty M.E."/>
        </authorList>
    </citation>
    <scope>NUCLEOTIDE SEQUENCE [LARGE SCALE GENOMIC DNA]</scope>
    <source>
        <strain evidence="1">Pbs1</strain>
    </source>
</reference>
<keyword evidence="2" id="KW-1185">Reference proteome</keyword>
<accession>A0ABN8CN89</accession>